<keyword evidence="4 7" id="KW-0812">Transmembrane</keyword>
<reference evidence="8" key="1">
    <citation type="submission" date="2021-10" db="EMBL/GenBank/DDBJ databases">
        <title>Anaerobic single-cell dispensing facilitates the cultivation of human gut bacteria.</title>
        <authorList>
            <person name="Afrizal A."/>
        </authorList>
    </citation>
    <scope>NUCLEOTIDE SEQUENCE</scope>
    <source>
        <strain evidence="8">CLA-AA-H250</strain>
    </source>
</reference>
<evidence type="ECO:0000256" key="6">
    <source>
        <dbReference type="ARBA" id="ARBA00023136"/>
    </source>
</evidence>
<evidence type="ECO:0000256" key="5">
    <source>
        <dbReference type="ARBA" id="ARBA00022989"/>
    </source>
</evidence>
<keyword evidence="5 7" id="KW-1133">Transmembrane helix</keyword>
<evidence type="ECO:0000256" key="2">
    <source>
        <dbReference type="ARBA" id="ARBA00008806"/>
    </source>
</evidence>
<sequence>MTPQQIIFLSIVGIALVALIFLSESQKRYNLDSIKRKTVGDGQYGTARWATQEEIQSSTIQVPYEPEVWRYNEESRPTTTGIVVNLTQNKKQILATIDHSDSHTLMVAGTGGGKTTTFMIPNIEYALACGTSFISTDSKGDLLRLYGKLCEQYGYTCLNINFRTPMKSDSYNYMQLINLYIDMWRDDPKRVDYHSRAERYAKALANSIVHTKGFDGGGQNSYFYDSSEGLITSIILLVAQYCKPEERHIVSVFKILLEFVQTVKSANDETDSQRKVKQTKLNEILSLLPEDDKIRWFAGSVPGSEGMQYLSVITTSMSRLLAFIDSESENILCKNSKITVADIYQKKVAVFITFPEEDATKHVLVSLFLSQIINEAIVYADECTKENKLTRRLYIFADEFGIFPYMGNILGMFGASRSRNIIIVPCIQSPAQLRQTYGADGETIIRDCCQTVIFGGFSPMSDTAVTFSKLLGNQTVAAGSVSTSNREGRSLFGSGSNSSRSVNMIARPLMTPDELQLLPFGKWVVNRRGSHPFIANMPRYDKWGIRLEAPYISETREYVPTVYAKLDDVIRTIKEGKWRQTVREKRESANSSESVGSTADY</sequence>
<comment type="similarity">
    <text evidence="2">Belongs to the VirD4/TraG family.</text>
</comment>
<proteinExistence type="inferred from homology"/>
<dbReference type="Pfam" id="PF02534">
    <property type="entry name" value="T4SS-DNA_transf"/>
    <property type="match status" value="1"/>
</dbReference>
<dbReference type="PANTHER" id="PTHR37937">
    <property type="entry name" value="CONJUGATIVE TRANSFER: DNA TRANSPORT"/>
    <property type="match status" value="1"/>
</dbReference>
<keyword evidence="9" id="KW-1185">Reference proteome</keyword>
<name>A0AAE3AJS3_9FIRM</name>
<organism evidence="8 9">
    <name type="scientific">Hominenteromicrobium mulieris</name>
    <dbReference type="NCBI Taxonomy" id="2885357"/>
    <lineage>
        <taxon>Bacteria</taxon>
        <taxon>Bacillati</taxon>
        <taxon>Bacillota</taxon>
        <taxon>Clostridia</taxon>
        <taxon>Eubacteriales</taxon>
        <taxon>Oscillospiraceae</taxon>
        <taxon>Hominenteromicrobium</taxon>
    </lineage>
</organism>
<gene>
    <name evidence="8" type="ORF">LKD31_12275</name>
</gene>
<protein>
    <submittedName>
        <fullName evidence="8">Type IV secretory system conjugative DNA transfer family protein</fullName>
    </submittedName>
</protein>
<evidence type="ECO:0000313" key="8">
    <source>
        <dbReference type="EMBL" id="MCC2137782.1"/>
    </source>
</evidence>
<dbReference type="InterPro" id="IPR003688">
    <property type="entry name" value="TraG/VirD4"/>
</dbReference>
<keyword evidence="6 7" id="KW-0472">Membrane</keyword>
<dbReference type="AlphaFoldDB" id="A0AAE3AJS3"/>
<dbReference type="EMBL" id="JAJEQC010000015">
    <property type="protein sequence ID" value="MCC2137782.1"/>
    <property type="molecule type" value="Genomic_DNA"/>
</dbReference>
<evidence type="ECO:0000256" key="1">
    <source>
        <dbReference type="ARBA" id="ARBA00004651"/>
    </source>
</evidence>
<accession>A0AAE3AJS3</accession>
<dbReference type="Gene3D" id="3.40.50.300">
    <property type="entry name" value="P-loop containing nucleotide triphosphate hydrolases"/>
    <property type="match status" value="1"/>
</dbReference>
<dbReference type="CDD" id="cd01127">
    <property type="entry name" value="TrwB_TraG_TraD_VirD4"/>
    <property type="match status" value="1"/>
</dbReference>
<evidence type="ECO:0000256" key="7">
    <source>
        <dbReference type="SAM" id="Phobius"/>
    </source>
</evidence>
<keyword evidence="3" id="KW-1003">Cell membrane</keyword>
<dbReference type="GO" id="GO:0005886">
    <property type="term" value="C:plasma membrane"/>
    <property type="evidence" value="ECO:0007669"/>
    <property type="project" value="UniProtKB-SubCell"/>
</dbReference>
<dbReference type="Proteomes" id="UP001199424">
    <property type="component" value="Unassembled WGS sequence"/>
</dbReference>
<dbReference type="InterPro" id="IPR051539">
    <property type="entry name" value="T4SS-coupling_protein"/>
</dbReference>
<dbReference type="RefSeq" id="WP_308449927.1">
    <property type="nucleotide sequence ID" value="NZ_JAJEQC010000015.1"/>
</dbReference>
<evidence type="ECO:0000256" key="3">
    <source>
        <dbReference type="ARBA" id="ARBA00022475"/>
    </source>
</evidence>
<comment type="caution">
    <text evidence="8">The sequence shown here is derived from an EMBL/GenBank/DDBJ whole genome shotgun (WGS) entry which is preliminary data.</text>
</comment>
<dbReference type="InterPro" id="IPR027417">
    <property type="entry name" value="P-loop_NTPase"/>
</dbReference>
<evidence type="ECO:0000313" key="9">
    <source>
        <dbReference type="Proteomes" id="UP001199424"/>
    </source>
</evidence>
<dbReference type="SUPFAM" id="SSF52540">
    <property type="entry name" value="P-loop containing nucleoside triphosphate hydrolases"/>
    <property type="match status" value="1"/>
</dbReference>
<feature type="transmembrane region" description="Helical" evidence="7">
    <location>
        <begin position="6"/>
        <end position="23"/>
    </location>
</feature>
<comment type="subcellular location">
    <subcellularLocation>
        <location evidence="1">Cell membrane</location>
        <topology evidence="1">Multi-pass membrane protein</topology>
    </subcellularLocation>
</comment>
<evidence type="ECO:0000256" key="4">
    <source>
        <dbReference type="ARBA" id="ARBA00022692"/>
    </source>
</evidence>
<dbReference type="PANTHER" id="PTHR37937:SF1">
    <property type="entry name" value="CONJUGATIVE TRANSFER: DNA TRANSPORT"/>
    <property type="match status" value="1"/>
</dbReference>